<dbReference type="Pfam" id="PF12796">
    <property type="entry name" value="Ank_2"/>
    <property type="match status" value="3"/>
</dbReference>
<protein>
    <recommendedName>
        <fullName evidence="10">CUE domain-containing protein</fullName>
    </recommendedName>
</protein>
<dbReference type="InterPro" id="IPR036770">
    <property type="entry name" value="Ankyrin_rpt-contain_sf"/>
</dbReference>
<evidence type="ECO:0000313" key="8">
    <source>
        <dbReference type="EMBL" id="RFU34200.1"/>
    </source>
</evidence>
<feature type="region of interest" description="Disordered" evidence="4">
    <location>
        <begin position="1"/>
        <end position="81"/>
    </location>
</feature>
<dbReference type="InterPro" id="IPR057506">
    <property type="entry name" value="C2_GPCPD1"/>
</dbReference>
<feature type="compositionally biased region" description="Polar residues" evidence="4">
    <location>
        <begin position="38"/>
        <end position="51"/>
    </location>
</feature>
<dbReference type="InterPro" id="IPR030395">
    <property type="entry name" value="GP_PDE_dom"/>
</dbReference>
<evidence type="ECO:0000256" key="4">
    <source>
        <dbReference type="SAM" id="MobiDB-lite"/>
    </source>
</evidence>
<dbReference type="InterPro" id="IPR041807">
    <property type="entry name" value="Cue5/Don1_CUE"/>
</dbReference>
<dbReference type="Gene3D" id="1.25.40.20">
    <property type="entry name" value="Ankyrin repeat-containing domain"/>
    <property type="match status" value="1"/>
</dbReference>
<evidence type="ECO:0000313" key="9">
    <source>
        <dbReference type="Proteomes" id="UP000258309"/>
    </source>
</evidence>
<dbReference type="SUPFAM" id="SSF48403">
    <property type="entry name" value="Ankyrin repeat"/>
    <property type="match status" value="1"/>
</dbReference>
<dbReference type="GO" id="GO:0006511">
    <property type="term" value="P:ubiquitin-dependent protein catabolic process"/>
    <property type="evidence" value="ECO:0007669"/>
    <property type="project" value="TreeGrafter"/>
</dbReference>
<dbReference type="PROSITE" id="PS51140">
    <property type="entry name" value="CUE"/>
    <property type="match status" value="1"/>
</dbReference>
<feature type="non-terminal residue" evidence="8">
    <location>
        <position position="1531"/>
    </location>
</feature>
<dbReference type="GO" id="GO:0008081">
    <property type="term" value="F:phosphoric diester hydrolase activity"/>
    <property type="evidence" value="ECO:0007669"/>
    <property type="project" value="InterPro"/>
</dbReference>
<keyword evidence="1" id="KW-0677">Repeat</keyword>
<dbReference type="GO" id="GO:0006629">
    <property type="term" value="P:lipid metabolic process"/>
    <property type="evidence" value="ECO:0007669"/>
    <property type="project" value="InterPro"/>
</dbReference>
<dbReference type="CDD" id="cd14372">
    <property type="entry name" value="CUE_Cue5p_like"/>
    <property type="match status" value="1"/>
</dbReference>
<dbReference type="Gene3D" id="3.20.20.190">
    <property type="entry name" value="Phosphatidylinositol (PI) phosphodiesterase"/>
    <property type="match status" value="1"/>
</dbReference>
<feature type="domain" description="GP-PDE" evidence="7">
    <location>
        <begin position="1226"/>
        <end position="1528"/>
    </location>
</feature>
<dbReference type="PROSITE" id="PS51704">
    <property type="entry name" value="GP_PDE"/>
    <property type="match status" value="1"/>
</dbReference>
<keyword evidence="2 3" id="KW-0040">ANK repeat</keyword>
<dbReference type="PROSITE" id="PS51382">
    <property type="entry name" value="SPX"/>
    <property type="match status" value="1"/>
</dbReference>
<sequence length="1531" mass="168543">MSAPKGTDSPIKSPTGTSAAESPTTARPLEMDDDDVQESTVLATEATSTVKAPTEEVPPPKPPRPLSPEQQAENTLKEAFPSIDAAVVKAVLIASGGRVEPAFNALLGMTDPDAVVEPTPPPQPPRPTSNRVGSTPQSQLEADEQYARQLAEHYSGGASYGTDPANSGRGGNSQRGQNLRPNELYDENHSFIEDDLPVIKENLRKGFLETQSKVNGWITNLKKRIDGEDIPEEQHEGAPRNAQYRSRRSGDGRQSGDYNRYDADPQVLGDDFAGMQLYSDGTPVRRPTRPLANPDLFKPTPPVPKPDGRKVSFQNGPPEEIDIYRSSPQMGAQASPPVQSSAKQSKWQPLSTVDPSPIGETENDPFSLGDSEDEKETKVAGKEIRTEDTERLKKATADAMAEGIGEPAVTAEPNQEKPAEKGLQWAIESKIPADCLLGASVVFRNFISAPLVTSPAVGARTLTSVPGLSIRGWPSLLAESSRPSLHPAVGESAHTADFTPSTFCFSLVSVDAAMGCRMKFGKQIQKRQLEVPEYAASFVNYKALKKLIKKLSATPPLLSQNDLHRSQGIVDSQAALQANKATFFFQLERELEKVNAFYLQKEAELKIRLKTLLDKKKVIHSRSQNTTRRSAKFTTLEEGFQQFGNDLNKLQQFVEINGTAFSKILKKWDKTSKSKTKELYLSRAVEVQPFFNATVISELSDQATTSLQELGAWSEGDNVTFDRIPEHVVSSQHLLGTDEGDADSLLLDAVTSGNIDSLKDLLLRMKSGTDQNVTDLVMTERVTRTFLAATNEGQQPSLQLLLDTGLVDVQSEDDINERNCLHQAAIYGNEFVLNVGLANSVAVNRTDVYGRVPLHYSCMHGRLDMMEALLNADESTIDLIDHDNFTPLIHAIIHGHLECIQRLLERSARIDPLSDADHVPLNLACERGSAAIVEILLKNGATILPDAEGLYPQHLVARSGQSPQLLLLLKSYGADLDQIDKLYSWTPLFHAASEGNVPVMQTLLDIGVRTDVLDEKDLSAMYYAAWEGNLECMRLLSSIPVSASNTQVSQSTQISTMLTSSAPVPMSIDADGIPELELPPPIIPLRRYGHNFLDTKTFIQISFEENGEQPMTFFHDSKYPAARLTISSKLSDLIPKNILLPFQEDTRLVSFQIDNLDSFAIDFDVFPTYGAKVIAKTVALPNTFRALQSSSGRCCLPLFDPRLRAIGQITFNFQVIKPFQGKPLEITDFETYWKATSQFDHRPTAFITGSSLSGDYARLFVQHTCDGVPVLWPRWTINYMDIEFPVSRLTYEQFVSAGSHATKTHDLSLLPSKSLESIAEVHRLMATSAMSLKDGLSLLPPNMHVNLHILYPSTEEEKNLRLGPTVNINTFGDAILNVVFDHARMIREQSPAMMRSIVFSSYNPTVCTALNWKQPNYPVFLCNDLGREGIAETSSFAVEINGRRTTSIKESVRIAQSNNFMGLICSSRLLDMVPALIESIKAEGLVLVIDRSAEPSVDQGTYNDPFPRLPDGIDGVLKANGVLRFNESIDM</sequence>
<evidence type="ECO:0000259" key="5">
    <source>
        <dbReference type="PROSITE" id="PS51140"/>
    </source>
</evidence>
<proteinExistence type="predicted"/>
<feature type="region of interest" description="Disordered" evidence="4">
    <location>
        <begin position="228"/>
        <end position="391"/>
    </location>
</feature>
<evidence type="ECO:0000256" key="1">
    <source>
        <dbReference type="ARBA" id="ARBA00022737"/>
    </source>
</evidence>
<comment type="caution">
    <text evidence="8">The sequence shown here is derived from an EMBL/GenBank/DDBJ whole genome shotgun (WGS) entry which is preliminary data.</text>
</comment>
<feature type="compositionally biased region" description="Polar residues" evidence="4">
    <location>
        <begin position="10"/>
        <end position="25"/>
    </location>
</feature>
<accession>A0A3E2HLE3</accession>
<dbReference type="Pfam" id="PF02845">
    <property type="entry name" value="CUE"/>
    <property type="match status" value="1"/>
</dbReference>
<evidence type="ECO:0000256" key="3">
    <source>
        <dbReference type="PROSITE-ProRule" id="PRU00023"/>
    </source>
</evidence>
<evidence type="ECO:0008006" key="10">
    <source>
        <dbReference type="Google" id="ProtNLM"/>
    </source>
</evidence>
<dbReference type="PANTHER" id="PTHR16461">
    <property type="entry name" value="TOLL-INTERACTING PROTEIN"/>
    <property type="match status" value="1"/>
</dbReference>
<dbReference type="SUPFAM" id="SSF46934">
    <property type="entry name" value="UBA-like"/>
    <property type="match status" value="1"/>
</dbReference>
<keyword evidence="9" id="KW-1185">Reference proteome</keyword>
<feature type="region of interest" description="Disordered" evidence="4">
    <location>
        <begin position="112"/>
        <end position="183"/>
    </location>
</feature>
<dbReference type="GO" id="GO:0031624">
    <property type="term" value="F:ubiquitin conjugating enzyme binding"/>
    <property type="evidence" value="ECO:0007669"/>
    <property type="project" value="TreeGrafter"/>
</dbReference>
<dbReference type="GO" id="GO:0043130">
    <property type="term" value="F:ubiquitin binding"/>
    <property type="evidence" value="ECO:0007669"/>
    <property type="project" value="InterPro"/>
</dbReference>
<dbReference type="OMA" id="PIGETEN"/>
<dbReference type="SMART" id="SM00248">
    <property type="entry name" value="ANK"/>
    <property type="match status" value="8"/>
</dbReference>
<evidence type="ECO:0000259" key="7">
    <source>
        <dbReference type="PROSITE" id="PS51704"/>
    </source>
</evidence>
<feature type="repeat" description="ANK" evidence="3">
    <location>
        <begin position="916"/>
        <end position="943"/>
    </location>
</feature>
<dbReference type="InterPro" id="IPR017946">
    <property type="entry name" value="PLC-like_Pdiesterase_TIM-brl"/>
</dbReference>
<dbReference type="CDD" id="cd14483">
    <property type="entry name" value="SPX_PHO81_NUC-2_like"/>
    <property type="match status" value="1"/>
</dbReference>
<dbReference type="PANTHER" id="PTHR16461:SF5">
    <property type="entry name" value="TOLL-INTERACTING PROTEIN"/>
    <property type="match status" value="1"/>
</dbReference>
<feature type="repeat" description="ANK" evidence="3">
    <location>
        <begin position="948"/>
        <end position="981"/>
    </location>
</feature>
<dbReference type="FunFam" id="1.10.8.10:FF:000064">
    <property type="entry name" value="Similar to CUE domain-containing protein"/>
    <property type="match status" value="1"/>
</dbReference>
<reference evidence="8 9" key="1">
    <citation type="submission" date="2018-05" db="EMBL/GenBank/DDBJ databases">
        <title>Draft genome sequence of Scytalidium lignicola DSM 105466, a ubiquitous saprotrophic fungus.</title>
        <authorList>
            <person name="Buettner E."/>
            <person name="Gebauer A.M."/>
            <person name="Hofrichter M."/>
            <person name="Liers C."/>
            <person name="Kellner H."/>
        </authorList>
    </citation>
    <scope>NUCLEOTIDE SEQUENCE [LARGE SCALE GENOMIC DNA]</scope>
    <source>
        <strain evidence="8 9">DSM 105466</strain>
    </source>
</reference>
<dbReference type="GO" id="GO:0005737">
    <property type="term" value="C:cytoplasm"/>
    <property type="evidence" value="ECO:0007669"/>
    <property type="project" value="TreeGrafter"/>
</dbReference>
<dbReference type="OrthoDB" id="1577640at2759"/>
<dbReference type="Pfam" id="PF25329">
    <property type="entry name" value="C2_GDE1"/>
    <property type="match status" value="1"/>
</dbReference>
<evidence type="ECO:0000259" key="6">
    <source>
        <dbReference type="PROSITE" id="PS51382"/>
    </source>
</evidence>
<dbReference type="SMART" id="SM00546">
    <property type="entry name" value="CUE"/>
    <property type="match status" value="1"/>
</dbReference>
<evidence type="ECO:0000256" key="2">
    <source>
        <dbReference type="ARBA" id="ARBA00023043"/>
    </source>
</evidence>
<dbReference type="InterPro" id="IPR004331">
    <property type="entry name" value="SPX_dom"/>
</dbReference>
<feature type="domain" description="CUE" evidence="5">
    <location>
        <begin position="67"/>
        <end position="111"/>
    </location>
</feature>
<feature type="domain" description="SPX" evidence="6">
    <location>
        <begin position="518"/>
        <end position="682"/>
    </location>
</feature>
<dbReference type="Pfam" id="PF03105">
    <property type="entry name" value="SPX"/>
    <property type="match status" value="1"/>
</dbReference>
<feature type="compositionally biased region" description="Basic and acidic residues" evidence="4">
    <location>
        <begin position="228"/>
        <end position="238"/>
    </location>
</feature>
<feature type="non-terminal residue" evidence="8">
    <location>
        <position position="1"/>
    </location>
</feature>
<name>A0A3E2HLE3_SCYLI</name>
<dbReference type="EMBL" id="NCSJ02000024">
    <property type="protein sequence ID" value="RFU34200.1"/>
    <property type="molecule type" value="Genomic_DNA"/>
</dbReference>
<feature type="compositionally biased region" description="Polar residues" evidence="4">
    <location>
        <begin position="326"/>
        <end position="354"/>
    </location>
</feature>
<dbReference type="PROSITE" id="PS50297">
    <property type="entry name" value="ANK_REP_REGION"/>
    <property type="match status" value="3"/>
</dbReference>
<dbReference type="SUPFAM" id="SSF51695">
    <property type="entry name" value="PLC-like phosphodiesterases"/>
    <property type="match status" value="1"/>
</dbReference>
<dbReference type="STRING" id="5539.A0A3E2HLE3"/>
<organism evidence="8 9">
    <name type="scientific">Scytalidium lignicola</name>
    <name type="common">Hyphomycete</name>
    <dbReference type="NCBI Taxonomy" id="5539"/>
    <lineage>
        <taxon>Eukaryota</taxon>
        <taxon>Fungi</taxon>
        <taxon>Dikarya</taxon>
        <taxon>Ascomycota</taxon>
        <taxon>Pezizomycotina</taxon>
        <taxon>Leotiomycetes</taxon>
        <taxon>Leotiomycetes incertae sedis</taxon>
        <taxon>Scytalidium</taxon>
    </lineage>
</organism>
<feature type="repeat" description="ANK" evidence="3">
    <location>
        <begin position="883"/>
        <end position="915"/>
    </location>
</feature>
<gene>
    <name evidence="8" type="ORF">B7463_g2110</name>
</gene>
<feature type="compositionally biased region" description="Pro residues" evidence="4">
    <location>
        <begin position="56"/>
        <end position="66"/>
    </location>
</feature>
<dbReference type="InterPro" id="IPR003892">
    <property type="entry name" value="CUE"/>
</dbReference>
<feature type="compositionally biased region" description="Polar residues" evidence="4">
    <location>
        <begin position="129"/>
        <end position="140"/>
    </location>
</feature>
<feature type="compositionally biased region" description="Pro residues" evidence="4">
    <location>
        <begin position="118"/>
        <end position="127"/>
    </location>
</feature>
<feature type="compositionally biased region" description="Basic and acidic residues" evidence="4">
    <location>
        <begin position="375"/>
        <end position="391"/>
    </location>
</feature>
<dbReference type="InterPro" id="IPR009060">
    <property type="entry name" value="UBA-like_sf"/>
</dbReference>
<dbReference type="PROSITE" id="PS50088">
    <property type="entry name" value="ANK_REPEAT"/>
    <property type="match status" value="4"/>
</dbReference>
<dbReference type="Proteomes" id="UP000258309">
    <property type="component" value="Unassembled WGS sequence"/>
</dbReference>
<dbReference type="Gene3D" id="1.10.8.10">
    <property type="entry name" value="DNA helicase RuvA subunit, C-terminal domain"/>
    <property type="match status" value="1"/>
</dbReference>
<dbReference type="InterPro" id="IPR002110">
    <property type="entry name" value="Ankyrin_rpt"/>
</dbReference>
<feature type="repeat" description="ANK" evidence="3">
    <location>
        <begin position="983"/>
        <end position="1015"/>
    </location>
</feature>